<accession>A0A916QII1</accession>
<dbReference type="Pfam" id="PF12833">
    <property type="entry name" value="HTH_18"/>
    <property type="match status" value="1"/>
</dbReference>
<keyword evidence="3" id="KW-0804">Transcription</keyword>
<keyword evidence="1" id="KW-0805">Transcription regulation</keyword>
<keyword evidence="6" id="KW-1185">Reference proteome</keyword>
<sequence>MAAVELTRYLESVLKSNYDDKNELKIPTTINQFDLFTLYLENHNSGIHSYQPDVSAILYLLSGRAEIRSGEQTINLNGGNLVLVTGAFGYEVTSQSDNAVFAKLKFKPGFIFSDYFARFVKPGGKEQQILKQVVDMLGQEQYLFLGGSVLSPSSIDIQAVLNDYLNADLFAQAAIEARLTLALVSAFKAKRFAVPADRNRKFQSSELDHYIDIHYADTKLADAAKYFGFNPNYFSNLVKKETGKSFVDHVDERRMIEARRLLAQPNVSLHDIIGMVGYSSKSFFYKKFNEFYGTTPAAMRRELFRQANINLN</sequence>
<dbReference type="InterPro" id="IPR009057">
    <property type="entry name" value="Homeodomain-like_sf"/>
</dbReference>
<evidence type="ECO:0000256" key="1">
    <source>
        <dbReference type="ARBA" id="ARBA00023015"/>
    </source>
</evidence>
<dbReference type="AlphaFoldDB" id="A0A916QII1"/>
<dbReference type="GO" id="GO:0003700">
    <property type="term" value="F:DNA-binding transcription factor activity"/>
    <property type="evidence" value="ECO:0007669"/>
    <property type="project" value="InterPro"/>
</dbReference>
<evidence type="ECO:0000259" key="4">
    <source>
        <dbReference type="PROSITE" id="PS01124"/>
    </source>
</evidence>
<keyword evidence="2" id="KW-0238">DNA-binding</keyword>
<reference evidence="5" key="1">
    <citation type="submission" date="2020-08" db="EMBL/GenBank/DDBJ databases">
        <title>Taxonomic study for Lactobacillus species isolated from hardwood bark.</title>
        <authorList>
            <person name="Tohno M."/>
            <person name="Tanizawa Y."/>
        </authorList>
    </citation>
    <scope>NUCLEOTIDE SEQUENCE</scope>
    <source>
        <strain evidence="5">B40</strain>
    </source>
</reference>
<evidence type="ECO:0000313" key="5">
    <source>
        <dbReference type="EMBL" id="GFZ27624.1"/>
    </source>
</evidence>
<comment type="caution">
    <text evidence="5">The sequence shown here is derived from an EMBL/GenBank/DDBJ whole genome shotgun (WGS) entry which is preliminary data.</text>
</comment>
<gene>
    <name evidence="5" type="ORF">LCB40_15040</name>
</gene>
<dbReference type="RefSeq" id="WP_212781306.1">
    <property type="nucleotide sequence ID" value="NZ_BMAY01000014.1"/>
</dbReference>
<name>A0A916QII1_9LACO</name>
<organism evidence="5 6">
    <name type="scientific">Lactobacillus corticis</name>
    <dbReference type="NCBI Taxonomy" id="2201249"/>
    <lineage>
        <taxon>Bacteria</taxon>
        <taxon>Bacillati</taxon>
        <taxon>Bacillota</taxon>
        <taxon>Bacilli</taxon>
        <taxon>Lactobacillales</taxon>
        <taxon>Lactobacillaceae</taxon>
        <taxon>Lactobacillus</taxon>
    </lineage>
</organism>
<dbReference type="EMBL" id="BMAY01000014">
    <property type="protein sequence ID" value="GFZ27624.1"/>
    <property type="molecule type" value="Genomic_DNA"/>
</dbReference>
<dbReference type="PROSITE" id="PS01124">
    <property type="entry name" value="HTH_ARAC_FAMILY_2"/>
    <property type="match status" value="1"/>
</dbReference>
<dbReference type="Proteomes" id="UP000677218">
    <property type="component" value="Unassembled WGS sequence"/>
</dbReference>
<evidence type="ECO:0000256" key="2">
    <source>
        <dbReference type="ARBA" id="ARBA00023125"/>
    </source>
</evidence>
<dbReference type="InterPro" id="IPR018060">
    <property type="entry name" value="HTH_AraC"/>
</dbReference>
<dbReference type="GO" id="GO:0043565">
    <property type="term" value="F:sequence-specific DNA binding"/>
    <property type="evidence" value="ECO:0007669"/>
    <property type="project" value="InterPro"/>
</dbReference>
<evidence type="ECO:0000313" key="6">
    <source>
        <dbReference type="Proteomes" id="UP000677218"/>
    </source>
</evidence>
<dbReference type="SMART" id="SM00342">
    <property type="entry name" value="HTH_ARAC"/>
    <property type="match status" value="1"/>
</dbReference>
<evidence type="ECO:0000256" key="3">
    <source>
        <dbReference type="ARBA" id="ARBA00023163"/>
    </source>
</evidence>
<feature type="domain" description="HTH araC/xylS-type" evidence="4">
    <location>
        <begin position="205"/>
        <end position="302"/>
    </location>
</feature>
<proteinExistence type="predicted"/>
<protein>
    <submittedName>
        <fullName evidence="5">AraC family transcriptional regulator</fullName>
    </submittedName>
</protein>
<dbReference type="PANTHER" id="PTHR43280:SF28">
    <property type="entry name" value="HTH-TYPE TRANSCRIPTIONAL ACTIVATOR RHAS"/>
    <property type="match status" value="1"/>
</dbReference>
<dbReference type="SUPFAM" id="SSF46689">
    <property type="entry name" value="Homeodomain-like"/>
    <property type="match status" value="1"/>
</dbReference>
<dbReference type="Gene3D" id="1.10.10.60">
    <property type="entry name" value="Homeodomain-like"/>
    <property type="match status" value="2"/>
</dbReference>
<dbReference type="PANTHER" id="PTHR43280">
    <property type="entry name" value="ARAC-FAMILY TRANSCRIPTIONAL REGULATOR"/>
    <property type="match status" value="1"/>
</dbReference>